<reference evidence="2 4" key="1">
    <citation type="submission" date="2016-10" db="EMBL/GenBank/DDBJ databases">
        <authorList>
            <person name="de Groot N.N."/>
        </authorList>
    </citation>
    <scope>NUCLEOTIDE SEQUENCE [LARGE SCALE GENOMIC DNA]</scope>
    <source>
        <strain evidence="2 4">DSM 15019</strain>
    </source>
</reference>
<dbReference type="GeneID" id="36298575"/>
<gene>
    <name evidence="2" type="ORF">SAMN04489809_2619</name>
    <name evidence="3" type="ORF">V8Z62_08260</name>
</gene>
<feature type="coiled-coil region" evidence="1">
    <location>
        <begin position="31"/>
        <end position="72"/>
    </location>
</feature>
<dbReference type="AlphaFoldDB" id="A0A1H1UUX6"/>
<sequence>MRSLAVVVGGILLLGGAALLVVADQERAAGVAAVKAEIARIEQVLAESQAENLELAERLTALRSRIAEQDAELNDTTGFLP</sequence>
<protein>
    <submittedName>
        <fullName evidence="2">Uncharacterized protein</fullName>
    </submittedName>
</protein>
<reference evidence="3 5" key="2">
    <citation type="submission" date="2024-02" db="EMBL/GenBank/DDBJ databases">
        <authorList>
            <person name="Alasadi S."/>
            <person name="Hussein S.A."/>
        </authorList>
    </citation>
    <scope>NUCLEOTIDE SEQUENCE [LARGE SCALE GENOMIC DNA]</scope>
    <source>
        <strain evidence="3 5">GJ_SRA_44_2022</strain>
    </source>
</reference>
<dbReference type="RefSeq" id="WP_025104550.1">
    <property type="nucleotide sequence ID" value="NZ_CBDRLF010000004.1"/>
</dbReference>
<keyword evidence="5" id="KW-1185">Reference proteome</keyword>
<accession>A0A1H1UUX6</accession>
<keyword evidence="1" id="KW-0175">Coiled coil</keyword>
<dbReference type="Proteomes" id="UP000182126">
    <property type="component" value="Chromosome I"/>
</dbReference>
<organism evidence="2 4">
    <name type="scientific">Microbacterium paraoxydans</name>
    <dbReference type="NCBI Taxonomy" id="199592"/>
    <lineage>
        <taxon>Bacteria</taxon>
        <taxon>Bacillati</taxon>
        <taxon>Actinomycetota</taxon>
        <taxon>Actinomycetes</taxon>
        <taxon>Micrococcales</taxon>
        <taxon>Microbacteriaceae</taxon>
        <taxon>Microbacterium</taxon>
    </lineage>
</organism>
<dbReference type="EMBL" id="CP146240">
    <property type="protein sequence ID" value="WWS83315.1"/>
    <property type="molecule type" value="Genomic_DNA"/>
</dbReference>
<evidence type="ECO:0000256" key="1">
    <source>
        <dbReference type="SAM" id="Coils"/>
    </source>
</evidence>
<evidence type="ECO:0000313" key="5">
    <source>
        <dbReference type="Proteomes" id="UP001377573"/>
    </source>
</evidence>
<name>A0A1H1UUX6_9MICO</name>
<dbReference type="Proteomes" id="UP001377573">
    <property type="component" value="Chromosome"/>
</dbReference>
<proteinExistence type="predicted"/>
<evidence type="ECO:0000313" key="2">
    <source>
        <dbReference type="EMBL" id="SDS76322.1"/>
    </source>
</evidence>
<evidence type="ECO:0000313" key="4">
    <source>
        <dbReference type="Proteomes" id="UP000182126"/>
    </source>
</evidence>
<evidence type="ECO:0000313" key="3">
    <source>
        <dbReference type="EMBL" id="WWS83315.1"/>
    </source>
</evidence>
<dbReference type="EMBL" id="LT629770">
    <property type="protein sequence ID" value="SDS76322.1"/>
    <property type="molecule type" value="Genomic_DNA"/>
</dbReference>